<evidence type="ECO:0000256" key="3">
    <source>
        <dbReference type="ARBA" id="ARBA00022553"/>
    </source>
</evidence>
<comment type="similarity">
    <text evidence="2">Belongs to the AF4 family.</text>
</comment>
<keyword evidence="3" id="KW-0597">Phosphoprotein</keyword>
<feature type="domain" description="AF4/FMR2 C-terminal homology" evidence="6">
    <location>
        <begin position="160"/>
        <end position="296"/>
    </location>
</feature>
<gene>
    <name evidence="7" type="primary">aff1</name>
</gene>
<reference evidence="7" key="1">
    <citation type="submission" date="2025-08" db="UniProtKB">
        <authorList>
            <consortium name="Ensembl"/>
        </authorList>
    </citation>
    <scope>IDENTIFICATION</scope>
</reference>
<dbReference type="InterPro" id="IPR007797">
    <property type="entry name" value="AF4/FMR2"/>
</dbReference>
<reference evidence="7" key="2">
    <citation type="submission" date="2025-09" db="UniProtKB">
        <authorList>
            <consortium name="Ensembl"/>
        </authorList>
    </citation>
    <scope>IDENTIFICATION</scope>
</reference>
<dbReference type="Pfam" id="PF18876">
    <property type="entry name" value="AFF4_CHD"/>
    <property type="match status" value="2"/>
</dbReference>
<name>A0A671RID9_9TELE</name>
<feature type="compositionally biased region" description="Basic residues" evidence="5">
    <location>
        <begin position="13"/>
        <end position="23"/>
    </location>
</feature>
<feature type="domain" description="AF4/FMR2 C-terminal homology" evidence="6">
    <location>
        <begin position="298"/>
        <end position="384"/>
    </location>
</feature>
<feature type="compositionally biased region" description="Low complexity" evidence="5">
    <location>
        <begin position="101"/>
        <end position="110"/>
    </location>
</feature>
<comment type="subcellular location">
    <subcellularLocation>
        <location evidence="1">Nucleus</location>
    </subcellularLocation>
</comment>
<protein>
    <submittedName>
        <fullName evidence="7">AF4/FMR2 family member 4-like</fullName>
    </submittedName>
</protein>
<dbReference type="PANTHER" id="PTHR10528:SF6">
    <property type="entry name" value="AF4_FMR2 FAMILY MEMBER 1"/>
    <property type="match status" value="1"/>
</dbReference>
<evidence type="ECO:0000256" key="4">
    <source>
        <dbReference type="ARBA" id="ARBA00023242"/>
    </source>
</evidence>
<evidence type="ECO:0000259" key="6">
    <source>
        <dbReference type="Pfam" id="PF18876"/>
    </source>
</evidence>
<evidence type="ECO:0000256" key="5">
    <source>
        <dbReference type="SAM" id="MobiDB-lite"/>
    </source>
</evidence>
<sequence length="386" mass="43879">MCEDPLLESTSTHRPKHKRKKTAHHSEQKRTTADTNNISKQTHPPLLVKIKLKLLSRIPREPKAAPPHTENSRASRRKRAMERDEKFSKKKQKLDKHRKQSSSQQSLHQSEAVGNSDKMMMKKKSVRNSSGLPQDRDGQRKKAETHGKKTGKSHKELLEKPRVLLPDRRKLSVEDHLKEAKKLKHKADATPDKMAKALCYLEAALSFTESAVAMQTEPQTPKSAYTMFSETVDLIRFILKLKNYTDPAAAAHERDFCVLCMRCQSLLQMAMFCSRREPALRHSRMLTDHFRSCLWSASPSVSKSGSLLVPQPVQQVAAAYISITTLLLSAHHIWEQADQIALRGSGLLRELDSAVGPLSLMSSMSALVRYARHGLHWIRLDTQKRR</sequence>
<dbReference type="OrthoDB" id="6382204at2759"/>
<evidence type="ECO:0000313" key="8">
    <source>
        <dbReference type="Proteomes" id="UP000472260"/>
    </source>
</evidence>
<keyword evidence="4" id="KW-0539">Nucleus</keyword>
<evidence type="ECO:0000256" key="2">
    <source>
        <dbReference type="ARBA" id="ARBA00007354"/>
    </source>
</evidence>
<dbReference type="AlphaFoldDB" id="A0A671RID9"/>
<dbReference type="Proteomes" id="UP000472260">
    <property type="component" value="Unassembled WGS sequence"/>
</dbReference>
<evidence type="ECO:0000256" key="1">
    <source>
        <dbReference type="ARBA" id="ARBA00004123"/>
    </source>
</evidence>
<dbReference type="InterPro" id="IPR043640">
    <property type="entry name" value="AF4/FMR2_CHD"/>
</dbReference>
<dbReference type="KEGG" id="sanh:107693489"/>
<dbReference type="PANTHER" id="PTHR10528">
    <property type="entry name" value="AF4/FMR2 FAMILY MEMBER"/>
    <property type="match status" value="1"/>
</dbReference>
<dbReference type="GO" id="GO:0032783">
    <property type="term" value="C:super elongation complex"/>
    <property type="evidence" value="ECO:0007669"/>
    <property type="project" value="TreeGrafter"/>
</dbReference>
<evidence type="ECO:0000313" key="7">
    <source>
        <dbReference type="Ensembl" id="ENSSANP00000082937.1"/>
    </source>
</evidence>
<feature type="compositionally biased region" description="Basic residues" evidence="5">
    <location>
        <begin position="88"/>
        <end position="100"/>
    </location>
</feature>
<dbReference type="Ensembl" id="ENSSANT00000088138.1">
    <property type="protein sequence ID" value="ENSSANP00000082937.1"/>
    <property type="gene ID" value="ENSSANG00000041128.1"/>
</dbReference>
<dbReference type="GO" id="GO:0010468">
    <property type="term" value="P:regulation of gene expression"/>
    <property type="evidence" value="ECO:0007669"/>
    <property type="project" value="InterPro"/>
</dbReference>
<feature type="compositionally biased region" description="Basic and acidic residues" evidence="5">
    <location>
        <begin position="134"/>
        <end position="161"/>
    </location>
</feature>
<feature type="compositionally biased region" description="Low complexity" evidence="5">
    <location>
        <begin position="46"/>
        <end position="55"/>
    </location>
</feature>
<keyword evidence="8" id="KW-1185">Reference proteome</keyword>
<proteinExistence type="inferred from homology"/>
<organism evidence="7 8">
    <name type="scientific">Sinocyclocheilus anshuiensis</name>
    <dbReference type="NCBI Taxonomy" id="1608454"/>
    <lineage>
        <taxon>Eukaryota</taxon>
        <taxon>Metazoa</taxon>
        <taxon>Chordata</taxon>
        <taxon>Craniata</taxon>
        <taxon>Vertebrata</taxon>
        <taxon>Euteleostomi</taxon>
        <taxon>Actinopterygii</taxon>
        <taxon>Neopterygii</taxon>
        <taxon>Teleostei</taxon>
        <taxon>Ostariophysi</taxon>
        <taxon>Cypriniformes</taxon>
        <taxon>Cyprinidae</taxon>
        <taxon>Cyprininae</taxon>
        <taxon>Sinocyclocheilus</taxon>
    </lineage>
</organism>
<feature type="region of interest" description="Disordered" evidence="5">
    <location>
        <begin position="1"/>
        <end position="161"/>
    </location>
</feature>
<feature type="compositionally biased region" description="Polar residues" evidence="5">
    <location>
        <begin position="33"/>
        <end position="42"/>
    </location>
</feature>
<accession>A0A671RID9</accession>